<evidence type="ECO:0000313" key="1">
    <source>
        <dbReference type="EMBL" id="KAL0403890.1"/>
    </source>
</evidence>
<reference evidence="1" key="2">
    <citation type="journal article" date="2024" name="Plant">
        <title>Genomic evolution and insights into agronomic trait innovations of Sesamum species.</title>
        <authorList>
            <person name="Miao H."/>
            <person name="Wang L."/>
            <person name="Qu L."/>
            <person name="Liu H."/>
            <person name="Sun Y."/>
            <person name="Le M."/>
            <person name="Wang Q."/>
            <person name="Wei S."/>
            <person name="Zheng Y."/>
            <person name="Lin W."/>
            <person name="Duan Y."/>
            <person name="Cao H."/>
            <person name="Xiong S."/>
            <person name="Wang X."/>
            <person name="Wei L."/>
            <person name="Li C."/>
            <person name="Ma Q."/>
            <person name="Ju M."/>
            <person name="Zhao R."/>
            <person name="Li G."/>
            <person name="Mu C."/>
            <person name="Tian Q."/>
            <person name="Mei H."/>
            <person name="Zhang T."/>
            <person name="Gao T."/>
            <person name="Zhang H."/>
        </authorList>
    </citation>
    <scope>NUCLEOTIDE SEQUENCE</scope>
    <source>
        <strain evidence="1">G02</strain>
    </source>
</reference>
<dbReference type="AlphaFoldDB" id="A0AAW2TH84"/>
<comment type="caution">
    <text evidence="1">The sequence shown here is derived from an EMBL/GenBank/DDBJ whole genome shotgun (WGS) entry which is preliminary data.</text>
</comment>
<proteinExistence type="predicted"/>
<protein>
    <submittedName>
        <fullName evidence="1">Uncharacterized protein</fullName>
    </submittedName>
</protein>
<gene>
    <name evidence="1" type="ORF">Sradi_2029800</name>
</gene>
<dbReference type="EMBL" id="JACGWJ010000008">
    <property type="protein sequence ID" value="KAL0403890.1"/>
    <property type="molecule type" value="Genomic_DNA"/>
</dbReference>
<name>A0AAW2TH84_SESRA</name>
<organism evidence="1">
    <name type="scientific">Sesamum radiatum</name>
    <name type="common">Black benniseed</name>
    <dbReference type="NCBI Taxonomy" id="300843"/>
    <lineage>
        <taxon>Eukaryota</taxon>
        <taxon>Viridiplantae</taxon>
        <taxon>Streptophyta</taxon>
        <taxon>Embryophyta</taxon>
        <taxon>Tracheophyta</taxon>
        <taxon>Spermatophyta</taxon>
        <taxon>Magnoliopsida</taxon>
        <taxon>eudicotyledons</taxon>
        <taxon>Gunneridae</taxon>
        <taxon>Pentapetalae</taxon>
        <taxon>asterids</taxon>
        <taxon>lamiids</taxon>
        <taxon>Lamiales</taxon>
        <taxon>Pedaliaceae</taxon>
        <taxon>Sesamum</taxon>
    </lineage>
</organism>
<reference evidence="1" key="1">
    <citation type="submission" date="2020-06" db="EMBL/GenBank/DDBJ databases">
        <authorList>
            <person name="Li T."/>
            <person name="Hu X."/>
            <person name="Zhang T."/>
            <person name="Song X."/>
            <person name="Zhang H."/>
            <person name="Dai N."/>
            <person name="Sheng W."/>
            <person name="Hou X."/>
            <person name="Wei L."/>
        </authorList>
    </citation>
    <scope>NUCLEOTIDE SEQUENCE</scope>
    <source>
        <strain evidence="1">G02</strain>
        <tissue evidence="1">Leaf</tissue>
    </source>
</reference>
<accession>A0AAW2TH84</accession>
<sequence length="117" mass="13370">MLSLKTSVNELMLEDGGWNEEATQEIFRLEDVIAILPIPLMAGVQDRLHWHFEKHGRYSVRSAKAHWSGSCLIRVIRAPWVRHLSARLLGTSFGRLPPRFVCSSSELAEISFLLRQT</sequence>